<evidence type="ECO:0000313" key="1">
    <source>
        <dbReference type="EMBL" id="NPU66237.1"/>
    </source>
</evidence>
<comment type="caution">
    <text evidence="1">The sequence shown here is derived from an EMBL/GenBank/DDBJ whole genome shotgun (WGS) entry which is preliminary data.</text>
</comment>
<sequence length="264" mass="30668">MAAAWERKRVLIAVRTYPVPATKSIEASCTAGITEDGKWIRLFPVPFRLMAADNRFSKWQWITTDLIKAADARPESYKLNSDTIVAEGILGTDGGWRARKGLMRTLMRPSMCCIRREQDAQGYPTLGIFRPSRIKRLVLEKAEPKWSDAELAILKQDDLFQKAPSQTLEKIPFKFMYDFDCSDPECRGHSMSCTDWEMAEAYRRWRGKYGNEWEPKFRARFEREMIHKNDTHFIVGTVHKHPKNWIIVGLFYPPKQATADLFDL</sequence>
<reference evidence="1" key="1">
    <citation type="submission" date="2020-05" db="EMBL/GenBank/DDBJ databases">
        <title>Nod-independent and nitrogen-fixing Bradyrhizobium aeschynomene sp. nov. isolated from nodules of Aeschynomene indica.</title>
        <authorList>
            <person name="Zhang Z."/>
        </authorList>
    </citation>
    <scope>NUCLEOTIDE SEQUENCE</scope>
    <source>
        <strain evidence="1">83012</strain>
    </source>
</reference>
<name>A0ABX2CG51_9BRAD</name>
<keyword evidence="2" id="KW-1185">Reference proteome</keyword>
<dbReference type="EMBL" id="JABFDN010000004">
    <property type="protein sequence ID" value="NPU66237.1"/>
    <property type="molecule type" value="Genomic_DNA"/>
</dbReference>
<accession>A0ABX2CG51</accession>
<proteinExistence type="predicted"/>
<organism evidence="1 2">
    <name type="scientific">Bradyrhizobium aeschynomenes</name>
    <dbReference type="NCBI Taxonomy" id="2734909"/>
    <lineage>
        <taxon>Bacteria</taxon>
        <taxon>Pseudomonadati</taxon>
        <taxon>Pseudomonadota</taxon>
        <taxon>Alphaproteobacteria</taxon>
        <taxon>Hyphomicrobiales</taxon>
        <taxon>Nitrobacteraceae</taxon>
        <taxon>Bradyrhizobium</taxon>
    </lineage>
</organism>
<dbReference type="Proteomes" id="UP000886476">
    <property type="component" value="Unassembled WGS sequence"/>
</dbReference>
<evidence type="ECO:0000313" key="2">
    <source>
        <dbReference type="Proteomes" id="UP000886476"/>
    </source>
</evidence>
<dbReference type="RefSeq" id="WP_172111337.1">
    <property type="nucleotide sequence ID" value="NZ_JABFDN010000004.1"/>
</dbReference>
<protein>
    <submittedName>
        <fullName evidence="1">Uncharacterized protein</fullName>
    </submittedName>
</protein>
<gene>
    <name evidence="1" type="ORF">HL667_14630</name>
</gene>